<keyword evidence="3" id="KW-0158">Chromosome</keyword>
<dbReference type="Gene3D" id="3.80.10.10">
    <property type="entry name" value="Ribonuclease Inhibitor"/>
    <property type="match status" value="1"/>
</dbReference>
<dbReference type="EMBL" id="CAJOBS010001526">
    <property type="protein sequence ID" value="CAF4738951.1"/>
    <property type="molecule type" value="Genomic_DNA"/>
</dbReference>
<dbReference type="SUPFAM" id="SSF52047">
    <property type="entry name" value="RNI-like"/>
    <property type="match status" value="1"/>
</dbReference>
<dbReference type="Pfam" id="PF13516">
    <property type="entry name" value="LRR_6"/>
    <property type="match status" value="2"/>
</dbReference>
<dbReference type="GO" id="GO:0006325">
    <property type="term" value="P:chromatin organization"/>
    <property type="evidence" value="ECO:0007669"/>
    <property type="project" value="UniProtKB-KW"/>
</dbReference>
<gene>
    <name evidence="9" type="ORF">KIK155_LOCUS589</name>
    <name evidence="10" type="ORF">TOA249_LOCUS19508</name>
</gene>
<protein>
    <submittedName>
        <fullName evidence="10">Uncharacterized protein</fullName>
    </submittedName>
</protein>
<proteinExistence type="inferred from homology"/>
<organism evidence="10 11">
    <name type="scientific">Rotaria socialis</name>
    <dbReference type="NCBI Taxonomy" id="392032"/>
    <lineage>
        <taxon>Eukaryota</taxon>
        <taxon>Metazoa</taxon>
        <taxon>Spiralia</taxon>
        <taxon>Gnathifera</taxon>
        <taxon>Rotifera</taxon>
        <taxon>Eurotatoria</taxon>
        <taxon>Bdelloidea</taxon>
        <taxon>Philodinida</taxon>
        <taxon>Philodinidae</taxon>
        <taxon>Rotaria</taxon>
    </lineage>
</organism>
<comment type="similarity">
    <text evidence="2">Belongs to the Tonsoku family.</text>
</comment>
<dbReference type="PANTHER" id="PTHR24111:SF0">
    <property type="entry name" value="LEUCINE-RICH REPEAT-CONTAINING PROTEIN"/>
    <property type="match status" value="1"/>
</dbReference>
<evidence type="ECO:0000256" key="1">
    <source>
        <dbReference type="ARBA" id="ARBA00004286"/>
    </source>
</evidence>
<dbReference type="InterPro" id="IPR019734">
    <property type="entry name" value="TPR_rpt"/>
</dbReference>
<dbReference type="SUPFAM" id="SSF56399">
    <property type="entry name" value="ADP-ribosylation"/>
    <property type="match status" value="1"/>
</dbReference>
<name>A0A821KNE7_9BILA</name>
<dbReference type="SUPFAM" id="SSF48452">
    <property type="entry name" value="TPR-like"/>
    <property type="match status" value="1"/>
</dbReference>
<accession>A0A821KNE7</accession>
<keyword evidence="6" id="KW-0156">Chromatin regulator</keyword>
<dbReference type="GO" id="GO:0006281">
    <property type="term" value="P:DNA repair"/>
    <property type="evidence" value="ECO:0007669"/>
    <property type="project" value="UniProtKB-KW"/>
</dbReference>
<evidence type="ECO:0000313" key="11">
    <source>
        <dbReference type="Proteomes" id="UP000663838"/>
    </source>
</evidence>
<dbReference type="GO" id="GO:0005694">
    <property type="term" value="C:chromosome"/>
    <property type="evidence" value="ECO:0007669"/>
    <property type="project" value="UniProtKB-SubCell"/>
</dbReference>
<dbReference type="Proteomes" id="UP000663865">
    <property type="component" value="Unassembled WGS sequence"/>
</dbReference>
<evidence type="ECO:0000256" key="2">
    <source>
        <dbReference type="ARBA" id="ARBA00010999"/>
    </source>
</evidence>
<dbReference type="PROSITE" id="PS50005">
    <property type="entry name" value="TPR"/>
    <property type="match status" value="1"/>
</dbReference>
<comment type="subcellular location">
    <subcellularLocation>
        <location evidence="1">Chromosome</location>
    </subcellularLocation>
</comment>
<dbReference type="SMART" id="SM00028">
    <property type="entry name" value="TPR"/>
    <property type="match status" value="2"/>
</dbReference>
<evidence type="ECO:0000256" key="5">
    <source>
        <dbReference type="ARBA" id="ARBA00022763"/>
    </source>
</evidence>
<evidence type="ECO:0000256" key="3">
    <source>
        <dbReference type="ARBA" id="ARBA00022454"/>
    </source>
</evidence>
<keyword evidence="8" id="KW-0802">TPR repeat</keyword>
<dbReference type="InterPro" id="IPR032675">
    <property type="entry name" value="LRR_dom_sf"/>
</dbReference>
<dbReference type="Proteomes" id="UP000663838">
    <property type="component" value="Unassembled WGS sequence"/>
</dbReference>
<dbReference type="AlphaFoldDB" id="A0A821KNE7"/>
<dbReference type="SMART" id="SM00368">
    <property type="entry name" value="LRR_RI"/>
    <property type="match status" value="2"/>
</dbReference>
<evidence type="ECO:0000313" key="9">
    <source>
        <dbReference type="EMBL" id="CAF3322090.1"/>
    </source>
</evidence>
<evidence type="ECO:0000256" key="7">
    <source>
        <dbReference type="ARBA" id="ARBA00023204"/>
    </source>
</evidence>
<comment type="caution">
    <text evidence="10">The sequence shown here is derived from an EMBL/GenBank/DDBJ whole genome shotgun (WGS) entry which is preliminary data.</text>
</comment>
<keyword evidence="4" id="KW-0677">Repeat</keyword>
<dbReference type="PROSITE" id="PS51996">
    <property type="entry name" value="TR_MART"/>
    <property type="match status" value="1"/>
</dbReference>
<dbReference type="Gene3D" id="1.25.40.10">
    <property type="entry name" value="Tetratricopeptide repeat domain"/>
    <property type="match status" value="1"/>
</dbReference>
<reference evidence="10" key="1">
    <citation type="submission" date="2021-02" db="EMBL/GenBank/DDBJ databases">
        <authorList>
            <person name="Nowell W R."/>
        </authorList>
    </citation>
    <scope>NUCLEOTIDE SEQUENCE</scope>
</reference>
<dbReference type="Pfam" id="PF13181">
    <property type="entry name" value="TPR_8"/>
    <property type="match status" value="1"/>
</dbReference>
<evidence type="ECO:0000256" key="6">
    <source>
        <dbReference type="ARBA" id="ARBA00022853"/>
    </source>
</evidence>
<keyword evidence="5" id="KW-0227">DNA damage</keyword>
<dbReference type="EMBL" id="CAJNYV010000013">
    <property type="protein sequence ID" value="CAF3322090.1"/>
    <property type="molecule type" value="Genomic_DNA"/>
</dbReference>
<dbReference type="Gene3D" id="3.90.176.10">
    <property type="entry name" value="Toxin ADP-ribosyltransferase, Chain A, domain 1"/>
    <property type="match status" value="1"/>
</dbReference>
<feature type="repeat" description="TPR" evidence="8">
    <location>
        <begin position="442"/>
        <end position="475"/>
    </location>
</feature>
<dbReference type="InterPro" id="IPR011990">
    <property type="entry name" value="TPR-like_helical_dom_sf"/>
</dbReference>
<dbReference type="InterPro" id="IPR052201">
    <property type="entry name" value="LRR-containing_regulator"/>
</dbReference>
<evidence type="ECO:0000256" key="4">
    <source>
        <dbReference type="ARBA" id="ARBA00022737"/>
    </source>
</evidence>
<evidence type="ECO:0000256" key="8">
    <source>
        <dbReference type="PROSITE-ProRule" id="PRU00339"/>
    </source>
</evidence>
<dbReference type="PANTHER" id="PTHR24111">
    <property type="entry name" value="LEUCINE-RICH REPEAT-CONTAINING PROTEIN 34"/>
    <property type="match status" value="1"/>
</dbReference>
<sequence>MTKAVATNNVSDVNYHENSLEIFSLIWLGINVDMKDDLDIQRKLRTIINHQKKFQYGEECRRYIETSSVQASIVLIVNDQLGIEFIPSIHELRQVSSIHVLCKTKSSEEWTRDFPKVKSVVTDLNEVFCNMRLDHQIQRKTEPLIISTFSTFDDAGKSTTGINGRFIFSQLLIDCILRINSNEMDKTELISYCKNEYENNKSELSNILEFQEHYFSNKAIWWYSRETFFYKTLNASLRKQDIHIMFLYRSFISDIYGLLQNHQSKVPVKVYRSQLMSLAELEDLKQHIGSFISINSFLSTTKQRQVAIFYMGDRVNLTDSVQVLFEIEADPKVVTTKPFADISTISYFPSESEVLFMLGSIFCLDNIICGDDQMWVIHMTLSSDEEHALREVLTDMKNSNENGETCLRSLGKLLWNMGMLDLADKYYRRFVNEISLNDPLRITLFEELGNIASQKGDYDKSIEWHKKALDVQSKNKIDEIIACKSIIAETLPPEHRNSALEKQIAECQDQPELDLGWSHLTDQDMSIVAYYCLYNNKTLLKLNLSSNKIGEIGAHYLAGALYSNNTLTVLNLENNQIGDKGARSLSDAIKHNKTLKELRLLDYTISLNVKKQLKIQDGRIWC</sequence>
<evidence type="ECO:0000313" key="10">
    <source>
        <dbReference type="EMBL" id="CAF4738951.1"/>
    </source>
</evidence>
<keyword evidence="7" id="KW-0234">DNA repair</keyword>
<dbReference type="InterPro" id="IPR001611">
    <property type="entry name" value="Leu-rich_rpt"/>
</dbReference>